<reference evidence="7 8" key="1">
    <citation type="submission" date="2019-03" db="EMBL/GenBank/DDBJ databases">
        <title>Draft Genome Sequence of Duganella callidus sp. nov., a Novel Duganella Species Isolated from Cultivated Soil.</title>
        <authorList>
            <person name="Raths R."/>
            <person name="Peta V."/>
            <person name="Bucking H."/>
        </authorList>
    </citation>
    <scope>NUCLEOTIDE SEQUENCE [LARGE SCALE GENOMIC DNA]</scope>
    <source>
        <strain evidence="7 8">DN04</strain>
    </source>
</reference>
<evidence type="ECO:0000259" key="6">
    <source>
        <dbReference type="Pfam" id="PF25975"/>
    </source>
</evidence>
<comment type="caution">
    <text evidence="7">The sequence shown here is derived from an EMBL/GenBank/DDBJ whole genome shotgun (WGS) entry which is preliminary data.</text>
</comment>
<dbReference type="Gene3D" id="2.40.420.20">
    <property type="match status" value="1"/>
</dbReference>
<evidence type="ECO:0000259" key="4">
    <source>
        <dbReference type="Pfam" id="PF25919"/>
    </source>
</evidence>
<dbReference type="InterPro" id="IPR058792">
    <property type="entry name" value="Beta-barrel_RND_2"/>
</dbReference>
<keyword evidence="8" id="KW-1185">Reference proteome</keyword>
<dbReference type="Gene3D" id="2.40.30.170">
    <property type="match status" value="1"/>
</dbReference>
<feature type="domain" description="CusB-like barrel-sandwich hybrid" evidence="4">
    <location>
        <begin position="143"/>
        <end position="275"/>
    </location>
</feature>
<dbReference type="GO" id="GO:0016020">
    <property type="term" value="C:membrane"/>
    <property type="evidence" value="ECO:0007669"/>
    <property type="project" value="InterPro"/>
</dbReference>
<dbReference type="Proteomes" id="UP000297729">
    <property type="component" value="Unassembled WGS sequence"/>
</dbReference>
<evidence type="ECO:0000256" key="2">
    <source>
        <dbReference type="ARBA" id="ARBA00022448"/>
    </source>
</evidence>
<dbReference type="GO" id="GO:0046914">
    <property type="term" value="F:transition metal ion binding"/>
    <property type="evidence" value="ECO:0007669"/>
    <property type="project" value="TreeGrafter"/>
</dbReference>
<feature type="domain" description="CzcB-like C-terminal circularly permuted SH3-like" evidence="6">
    <location>
        <begin position="364"/>
        <end position="424"/>
    </location>
</feature>
<dbReference type="PANTHER" id="PTHR30097">
    <property type="entry name" value="CATION EFFLUX SYSTEM PROTEIN CUSB"/>
    <property type="match status" value="1"/>
</dbReference>
<evidence type="ECO:0000256" key="1">
    <source>
        <dbReference type="ARBA" id="ARBA00009477"/>
    </source>
</evidence>
<organism evidence="7 8">
    <name type="scientific">Duganella callida</name>
    <dbReference type="NCBI Taxonomy" id="2561932"/>
    <lineage>
        <taxon>Bacteria</taxon>
        <taxon>Pseudomonadati</taxon>
        <taxon>Pseudomonadota</taxon>
        <taxon>Betaproteobacteria</taxon>
        <taxon>Burkholderiales</taxon>
        <taxon>Oxalobacteraceae</taxon>
        <taxon>Telluria group</taxon>
        <taxon>Duganella</taxon>
    </lineage>
</organism>
<dbReference type="GO" id="GO:0022857">
    <property type="term" value="F:transmembrane transporter activity"/>
    <property type="evidence" value="ECO:0007669"/>
    <property type="project" value="InterPro"/>
</dbReference>
<dbReference type="InterPro" id="IPR006311">
    <property type="entry name" value="TAT_signal"/>
</dbReference>
<dbReference type="NCBIfam" id="TIGR01730">
    <property type="entry name" value="RND_mfp"/>
    <property type="match status" value="1"/>
</dbReference>
<sequence>MGIQRRGFLAGAGLTLAAVTLLGYQYGGSRARPAVPPMDVSQARYTCSMHPQVVQDHPGTCPICNMNLVRMQGTVAAPAAHEHQHQHDHHRQDEPATGAAIHVDSATQQRMGVQLAAATVTDMRRSVRAYATLAADESTTIAVNPKVEGWLRKVHVQGIGQPVRRGQVLYEIYSPELQQRQREYIDLLSRKDGLLGGDSMTVVSSNAAMVGSLSKEKFRARDRLLAADLGADLVDQIEKTRRVIDTVPVRAARDGVVTQLGSHEGSYVNPMQQILAYADYATVWAEISLFPDQLEWLRNGDSVQFRSGLDKSAVQRARVDLSTLQIDPQTRTAKLRLALANPRGAFRPGAFAEVEIQSGHQRGLAVPRDAVIRTGRGDFVVAAEANDHFRRVQVQTGLQTDELVAITHGLKEGDRVAVNGQFLLDGAAAMQAPAQASLMTEMK</sequence>
<accession>A0A4Y9SEF0</accession>
<dbReference type="Pfam" id="PF25975">
    <property type="entry name" value="CzcB_C"/>
    <property type="match status" value="1"/>
</dbReference>
<name>A0A4Y9SEF0_9BURK</name>
<dbReference type="InterPro" id="IPR058790">
    <property type="entry name" value="BSH_CusB"/>
</dbReference>
<dbReference type="Pfam" id="PF25954">
    <property type="entry name" value="Beta-barrel_RND_2"/>
    <property type="match status" value="1"/>
</dbReference>
<dbReference type="Pfam" id="PF25919">
    <property type="entry name" value="BSH_CusB"/>
    <property type="match status" value="1"/>
</dbReference>
<dbReference type="GO" id="GO:0015679">
    <property type="term" value="P:plasma membrane copper ion transport"/>
    <property type="evidence" value="ECO:0007669"/>
    <property type="project" value="TreeGrafter"/>
</dbReference>
<dbReference type="PANTHER" id="PTHR30097:SF15">
    <property type="entry name" value="CATION EFFLUX SYSTEM PROTEIN CUSB"/>
    <property type="match status" value="1"/>
</dbReference>
<dbReference type="GO" id="GO:0030288">
    <property type="term" value="C:outer membrane-bounded periplasmic space"/>
    <property type="evidence" value="ECO:0007669"/>
    <property type="project" value="TreeGrafter"/>
</dbReference>
<protein>
    <submittedName>
        <fullName evidence="7">Efflux RND transporter periplasmic adaptor subunit</fullName>
    </submittedName>
</protein>
<dbReference type="InterPro" id="IPR045800">
    <property type="entry name" value="HMBD"/>
</dbReference>
<evidence type="ECO:0000259" key="3">
    <source>
        <dbReference type="Pfam" id="PF19335"/>
    </source>
</evidence>
<dbReference type="OrthoDB" id="9806939at2"/>
<dbReference type="GO" id="GO:0060003">
    <property type="term" value="P:copper ion export"/>
    <property type="evidence" value="ECO:0007669"/>
    <property type="project" value="TreeGrafter"/>
</dbReference>
<dbReference type="InterPro" id="IPR051909">
    <property type="entry name" value="MFP_Cation_Efflux"/>
</dbReference>
<proteinExistence type="inferred from homology"/>
<dbReference type="EMBL" id="SPVG01000135">
    <property type="protein sequence ID" value="TFW21435.1"/>
    <property type="molecule type" value="Genomic_DNA"/>
</dbReference>
<dbReference type="Pfam" id="PF19335">
    <property type="entry name" value="HMBD"/>
    <property type="match status" value="1"/>
</dbReference>
<keyword evidence="2" id="KW-0813">Transport</keyword>
<evidence type="ECO:0000259" key="5">
    <source>
        <dbReference type="Pfam" id="PF25954"/>
    </source>
</evidence>
<evidence type="ECO:0000313" key="8">
    <source>
        <dbReference type="Proteomes" id="UP000297729"/>
    </source>
</evidence>
<feature type="domain" description="Heavy metal binding" evidence="3">
    <location>
        <begin position="45"/>
        <end position="69"/>
    </location>
</feature>
<comment type="similarity">
    <text evidence="1">Belongs to the membrane fusion protein (MFP) (TC 8.A.1) family.</text>
</comment>
<dbReference type="InterPro" id="IPR006143">
    <property type="entry name" value="RND_pump_MFP"/>
</dbReference>
<dbReference type="SUPFAM" id="SSF111369">
    <property type="entry name" value="HlyD-like secretion proteins"/>
    <property type="match status" value="1"/>
</dbReference>
<dbReference type="PROSITE" id="PS51318">
    <property type="entry name" value="TAT"/>
    <property type="match status" value="1"/>
</dbReference>
<dbReference type="InterPro" id="IPR058649">
    <property type="entry name" value="CzcB_C"/>
</dbReference>
<evidence type="ECO:0000313" key="7">
    <source>
        <dbReference type="EMBL" id="TFW21435.1"/>
    </source>
</evidence>
<feature type="domain" description="CusB-like beta-barrel" evidence="5">
    <location>
        <begin position="282"/>
        <end position="358"/>
    </location>
</feature>
<dbReference type="AlphaFoldDB" id="A0A4Y9SEF0"/>
<dbReference type="Gene3D" id="2.40.50.100">
    <property type="match status" value="1"/>
</dbReference>
<gene>
    <name evidence="7" type="ORF">E4L98_13345</name>
</gene>